<evidence type="ECO:0000256" key="1">
    <source>
        <dbReference type="SAM" id="Phobius"/>
    </source>
</evidence>
<feature type="transmembrane region" description="Helical" evidence="1">
    <location>
        <begin position="34"/>
        <end position="53"/>
    </location>
</feature>
<sequence length="93" mass="10687">MQTKDTQYRLITMPTCVLLALFVNHSFIDNFGETIVETISVVTVVVGTMIFILHPKGLRQCNLSISRMPKLFFYLFYPVHLTIIVGVKYIFLS</sequence>
<keyword evidence="1" id="KW-0472">Membrane</keyword>
<keyword evidence="1" id="KW-1133">Transmembrane helix</keyword>
<protein>
    <submittedName>
        <fullName evidence="2">TraX family protein</fullName>
    </submittedName>
</protein>
<organism evidence="2">
    <name type="scientific">Haemophilus influenzae</name>
    <dbReference type="NCBI Taxonomy" id="727"/>
    <lineage>
        <taxon>Bacteria</taxon>
        <taxon>Pseudomonadati</taxon>
        <taxon>Pseudomonadota</taxon>
        <taxon>Gammaproteobacteria</taxon>
        <taxon>Pasteurellales</taxon>
        <taxon>Pasteurellaceae</taxon>
        <taxon>Haemophilus</taxon>
    </lineage>
</organism>
<dbReference type="EMBL" id="MN106412">
    <property type="protein sequence ID" value="QEA08836.1"/>
    <property type="molecule type" value="Genomic_DNA"/>
</dbReference>
<keyword evidence="1" id="KW-0812">Transmembrane</keyword>
<reference evidence="2" key="1">
    <citation type="journal article" date="2020" name="MSphere">
        <title>Role of Horizontal Gene Transfer in the Development of Multidrug Resistance in Haemophilus influenzae.</title>
        <authorList>
            <person name="Hegstad K."/>
            <person name="Mylvaganam H."/>
            <person name="Janice J."/>
            <person name="Josefsen E."/>
            <person name="Sivertsen A."/>
            <person name="Skaare D."/>
        </authorList>
    </citation>
    <scope>NUCLEOTIDE SEQUENCE</scope>
    <source>
        <strain evidence="2">0</strain>
    </source>
</reference>
<dbReference type="AlphaFoldDB" id="A0A5B8RL83"/>
<feature type="transmembrane region" description="Helical" evidence="1">
    <location>
        <begin position="74"/>
        <end position="92"/>
    </location>
</feature>
<feature type="transmembrane region" description="Helical" evidence="1">
    <location>
        <begin position="7"/>
        <end position="28"/>
    </location>
</feature>
<evidence type="ECO:0000313" key="2">
    <source>
        <dbReference type="EMBL" id="QEA08836.1"/>
    </source>
</evidence>
<proteinExistence type="predicted"/>
<accession>A0A5B8RL83</accession>
<name>A0A5B8RL83_HAEIF</name>